<evidence type="ECO:0000259" key="1">
    <source>
        <dbReference type="Pfam" id="PF01872"/>
    </source>
</evidence>
<dbReference type="PANTHER" id="PTHR38011:SF11">
    <property type="entry name" value="2,5-DIAMINO-6-RIBOSYLAMINO-4(3H)-PYRIMIDINONE 5'-PHOSPHATE REDUCTASE"/>
    <property type="match status" value="1"/>
</dbReference>
<reference evidence="2 5" key="2">
    <citation type="submission" date="2019-07" db="EMBL/GenBank/DDBJ databases">
        <title>Whole genome shotgun sequence of Staphylococcus arlettae NBRC 109765.</title>
        <authorList>
            <person name="Hosoyama A."/>
            <person name="Uohara A."/>
            <person name="Ohji S."/>
            <person name="Ichikawa N."/>
        </authorList>
    </citation>
    <scope>NUCLEOTIDE SEQUENCE [LARGE SCALE GENOMIC DNA]</scope>
    <source>
        <strain evidence="2 5">NBRC 109765</strain>
    </source>
</reference>
<evidence type="ECO:0000313" key="3">
    <source>
        <dbReference type="EMBL" id="SUJ07793.1"/>
    </source>
</evidence>
<reference evidence="3 4" key="1">
    <citation type="submission" date="2018-06" db="EMBL/GenBank/DDBJ databases">
        <authorList>
            <consortium name="Pathogen Informatics"/>
            <person name="Doyle S."/>
        </authorList>
    </citation>
    <scope>NUCLEOTIDE SEQUENCE [LARGE SCALE GENOMIC DNA]</scope>
    <source>
        <strain evidence="3 4">NCTC12413</strain>
    </source>
</reference>
<dbReference type="InterPro" id="IPR002734">
    <property type="entry name" value="RibDG_C"/>
</dbReference>
<evidence type="ECO:0000313" key="2">
    <source>
        <dbReference type="EMBL" id="GEQ01322.1"/>
    </source>
</evidence>
<evidence type="ECO:0000313" key="5">
    <source>
        <dbReference type="Proteomes" id="UP000321598"/>
    </source>
</evidence>
<dbReference type="EMBL" id="UGZE01000001">
    <property type="protein sequence ID" value="SUJ07793.1"/>
    <property type="molecule type" value="Genomic_DNA"/>
</dbReference>
<protein>
    <submittedName>
        <fullName evidence="3">Dihydrofolate reductase</fullName>
    </submittedName>
    <submittedName>
        <fullName evidence="2">Riboflavin biosynthesis protein RibD</fullName>
    </submittedName>
</protein>
<dbReference type="InterPro" id="IPR050765">
    <property type="entry name" value="Riboflavin_Biosynth_HTPR"/>
</dbReference>
<dbReference type="Proteomes" id="UP000254956">
    <property type="component" value="Unassembled WGS sequence"/>
</dbReference>
<dbReference type="STRING" id="1212545.SARL_10111"/>
<keyword evidence="5" id="KW-1185">Reference proteome</keyword>
<dbReference type="InterPro" id="IPR024072">
    <property type="entry name" value="DHFR-like_dom_sf"/>
</dbReference>
<dbReference type="EMBL" id="BKAV01000033">
    <property type="protein sequence ID" value="GEQ01322.1"/>
    <property type="molecule type" value="Genomic_DNA"/>
</dbReference>
<organism evidence="3 4">
    <name type="scientific">Staphylococcus arlettae</name>
    <dbReference type="NCBI Taxonomy" id="29378"/>
    <lineage>
        <taxon>Bacteria</taxon>
        <taxon>Bacillati</taxon>
        <taxon>Bacillota</taxon>
        <taxon>Bacilli</taxon>
        <taxon>Bacillales</taxon>
        <taxon>Staphylococcaceae</taxon>
        <taxon>Staphylococcus</taxon>
    </lineage>
</organism>
<accession>A0A380BWI0</accession>
<proteinExistence type="predicted"/>
<dbReference type="RefSeq" id="WP_103388282.1">
    <property type="nucleotide sequence ID" value="NZ_BKAV01000033.1"/>
</dbReference>
<dbReference type="PANTHER" id="PTHR38011">
    <property type="entry name" value="DIHYDROFOLATE REDUCTASE FAMILY PROTEIN (AFU_ORTHOLOGUE AFUA_8G06820)"/>
    <property type="match status" value="1"/>
</dbReference>
<name>A0A380BWI0_9STAP</name>
<sequence length="191" mass="21572">MRNLVVFLHASLDGFVEGPNGDMDIGWITYNEELEQFADKVLSSADTVVWGRKTYEMMHDYWPSVKTETTASEHERNHAQWIEQVEKVVFSTTLESVDWNNTRLVNNGVEAAIADLKQQPGGDIVVIGSPRFAHHLMQLNVVDTFKITVSPVLVGQGLRLFEHIVDQTNLTLSHSQTFESGALGLWYQKLT</sequence>
<evidence type="ECO:0000313" key="4">
    <source>
        <dbReference type="Proteomes" id="UP000254956"/>
    </source>
</evidence>
<dbReference type="GO" id="GO:0008703">
    <property type="term" value="F:5-amino-6-(5-phosphoribosylamino)uracil reductase activity"/>
    <property type="evidence" value="ECO:0007669"/>
    <property type="project" value="InterPro"/>
</dbReference>
<dbReference type="Pfam" id="PF01872">
    <property type="entry name" value="RibD_C"/>
    <property type="match status" value="1"/>
</dbReference>
<gene>
    <name evidence="3" type="primary">yyaP_1</name>
    <name evidence="3" type="ORF">NCTC12413_00193</name>
    <name evidence="2" type="ORF">SAR03_23590</name>
</gene>
<dbReference type="OrthoDB" id="195113at2"/>
<dbReference type="AlphaFoldDB" id="A0A380BWI0"/>
<dbReference type="Gene3D" id="3.40.430.10">
    <property type="entry name" value="Dihydrofolate Reductase, subunit A"/>
    <property type="match status" value="1"/>
</dbReference>
<dbReference type="SUPFAM" id="SSF53597">
    <property type="entry name" value="Dihydrofolate reductase-like"/>
    <property type="match status" value="1"/>
</dbReference>
<dbReference type="GO" id="GO:0009231">
    <property type="term" value="P:riboflavin biosynthetic process"/>
    <property type="evidence" value="ECO:0007669"/>
    <property type="project" value="InterPro"/>
</dbReference>
<dbReference type="Proteomes" id="UP000321598">
    <property type="component" value="Unassembled WGS sequence"/>
</dbReference>
<feature type="domain" description="Bacterial bifunctional deaminase-reductase C-terminal" evidence="1">
    <location>
        <begin position="4"/>
        <end position="181"/>
    </location>
</feature>